<dbReference type="Pfam" id="PF17919">
    <property type="entry name" value="RT_RNaseH_2"/>
    <property type="match status" value="1"/>
</dbReference>
<sequence>MSACASAFQKAKALQVLQEVLTHYSPELPLRLACDTLPYGVGAVLSHVMPDGVEKPIAYASRTLGKAERNYAQIEREALAIVFGVPKFHQYLYGNTFTLPTDHRPLTNILSPVKSTPYMAQLTCNADHSYCQLTITPWRTRKVPYMPMLMYCQGYRSLMPQV</sequence>
<feature type="domain" description="Reverse transcriptase/retrotransposon-derived protein RNase H-like" evidence="1">
    <location>
        <begin position="3"/>
        <end position="99"/>
    </location>
</feature>
<evidence type="ECO:0000259" key="1">
    <source>
        <dbReference type="Pfam" id="PF17919"/>
    </source>
</evidence>
<dbReference type="FunFam" id="3.10.20.370:FF:000001">
    <property type="entry name" value="Retrovirus-related Pol polyprotein from transposon 17.6-like protein"/>
    <property type="match status" value="1"/>
</dbReference>
<dbReference type="PANTHER" id="PTHR37984">
    <property type="entry name" value="PROTEIN CBG26694"/>
    <property type="match status" value="1"/>
</dbReference>
<keyword evidence="3" id="KW-1185">Reference proteome</keyword>
<dbReference type="Gene3D" id="3.10.20.370">
    <property type="match status" value="1"/>
</dbReference>
<dbReference type="PANTHER" id="PTHR37984:SF13">
    <property type="entry name" value="RIBONUCLEASE H"/>
    <property type="match status" value="1"/>
</dbReference>
<dbReference type="SUPFAM" id="SSF56672">
    <property type="entry name" value="DNA/RNA polymerases"/>
    <property type="match status" value="1"/>
</dbReference>
<dbReference type="EMBL" id="JBHFQA010000014">
    <property type="protein sequence ID" value="KAL2088045.1"/>
    <property type="molecule type" value="Genomic_DNA"/>
</dbReference>
<evidence type="ECO:0000313" key="3">
    <source>
        <dbReference type="Proteomes" id="UP001591681"/>
    </source>
</evidence>
<accession>A0ABD1JN20</accession>
<reference evidence="2 3" key="1">
    <citation type="submission" date="2024-09" db="EMBL/GenBank/DDBJ databases">
        <title>A chromosome-level genome assembly of Gray's grenadier anchovy, Coilia grayii.</title>
        <authorList>
            <person name="Fu Z."/>
        </authorList>
    </citation>
    <scope>NUCLEOTIDE SEQUENCE [LARGE SCALE GENOMIC DNA]</scope>
    <source>
        <strain evidence="2">G4</strain>
        <tissue evidence="2">Muscle</tissue>
    </source>
</reference>
<dbReference type="CDD" id="cd09274">
    <property type="entry name" value="RNase_HI_RT_Ty3"/>
    <property type="match status" value="1"/>
</dbReference>
<dbReference type="AlphaFoldDB" id="A0ABD1JN20"/>
<evidence type="ECO:0000313" key="2">
    <source>
        <dbReference type="EMBL" id="KAL2088045.1"/>
    </source>
</evidence>
<organism evidence="2 3">
    <name type="scientific">Coilia grayii</name>
    <name type="common">Gray's grenadier anchovy</name>
    <dbReference type="NCBI Taxonomy" id="363190"/>
    <lineage>
        <taxon>Eukaryota</taxon>
        <taxon>Metazoa</taxon>
        <taxon>Chordata</taxon>
        <taxon>Craniata</taxon>
        <taxon>Vertebrata</taxon>
        <taxon>Euteleostomi</taxon>
        <taxon>Actinopterygii</taxon>
        <taxon>Neopterygii</taxon>
        <taxon>Teleostei</taxon>
        <taxon>Clupei</taxon>
        <taxon>Clupeiformes</taxon>
        <taxon>Clupeoidei</taxon>
        <taxon>Engraulidae</taxon>
        <taxon>Coilinae</taxon>
        <taxon>Coilia</taxon>
    </lineage>
</organism>
<dbReference type="Proteomes" id="UP001591681">
    <property type="component" value="Unassembled WGS sequence"/>
</dbReference>
<dbReference type="InterPro" id="IPR050951">
    <property type="entry name" value="Retrovirus_Pol_polyprotein"/>
</dbReference>
<comment type="caution">
    <text evidence="2">The sequence shown here is derived from an EMBL/GenBank/DDBJ whole genome shotgun (WGS) entry which is preliminary data.</text>
</comment>
<dbReference type="InterPro" id="IPR043502">
    <property type="entry name" value="DNA/RNA_pol_sf"/>
</dbReference>
<gene>
    <name evidence="2" type="ORF">ACEWY4_016873</name>
</gene>
<dbReference type="InterPro" id="IPR041577">
    <property type="entry name" value="RT_RNaseH_2"/>
</dbReference>
<name>A0ABD1JN20_9TELE</name>
<protein>
    <recommendedName>
        <fullName evidence="1">Reverse transcriptase/retrotransposon-derived protein RNase H-like domain-containing protein</fullName>
    </recommendedName>
</protein>
<proteinExistence type="predicted"/>